<name>A0ABY8U9A9_TETOB</name>
<keyword evidence="3" id="KW-1185">Reference proteome</keyword>
<feature type="compositionally biased region" description="Polar residues" evidence="1">
    <location>
        <begin position="468"/>
        <end position="477"/>
    </location>
</feature>
<sequence>MQATGTADPILEEKLQKRAKHLATCLKTFVKEYQQPVGAVSQGAAAGKAGKAGAGKGKAVQGKPANQAPAGKGTKAGKAPKDPKAQAWDTMLLQLDELVNKSKRCNLEDMYRAVASLESLEKQALANIIATASAKLLPEKQMNEAALAVKNTLFAAAAAHSYRQQQVPDSSRASAEAFRQRGLPTDCGLDAGFRVGQLLRAGYSTAELVQSSTPELRHLRAAGISVHDLYASLPHDAAGSLSGVGGAAALRQAGYTALAVQAGAPDGAISMWDLKLAGYMPGGGAAAGAAGGCEDRHRSRSRSFNGSATAAAGTAASNTSNRVSENKAQQQQQQQLRADGPGDVEYFRQQVKPLMHMQPGSDLPELLIGTKEKLVLAGKVDAAEEPATAVMLAANPVKLAQQRKRSANGAAAAAAGAGSGVPGSSAAGGLLSLQLPGSPGGGSGVGGGPPTAASRVRQGLEKQHTSRLRTASQETAE</sequence>
<evidence type="ECO:0000256" key="1">
    <source>
        <dbReference type="SAM" id="MobiDB-lite"/>
    </source>
</evidence>
<feature type="region of interest" description="Disordered" evidence="1">
    <location>
        <begin position="42"/>
        <end position="84"/>
    </location>
</feature>
<accession>A0ABY8U9A9</accession>
<feature type="region of interest" description="Disordered" evidence="1">
    <location>
        <begin position="287"/>
        <end position="341"/>
    </location>
</feature>
<evidence type="ECO:0000313" key="2">
    <source>
        <dbReference type="EMBL" id="WIA17939.1"/>
    </source>
</evidence>
<feature type="compositionally biased region" description="Gly residues" evidence="1">
    <location>
        <begin position="438"/>
        <end position="449"/>
    </location>
</feature>
<feature type="compositionally biased region" description="Low complexity" evidence="1">
    <location>
        <begin position="57"/>
        <end position="77"/>
    </location>
</feature>
<dbReference type="Proteomes" id="UP001244341">
    <property type="component" value="Chromosome 9b"/>
</dbReference>
<proteinExistence type="predicted"/>
<reference evidence="2 3" key="1">
    <citation type="submission" date="2023-05" db="EMBL/GenBank/DDBJ databases">
        <title>A 100% complete, gapless, phased diploid assembly of the Scenedesmus obliquus UTEX 3031 genome.</title>
        <authorList>
            <person name="Biondi T.C."/>
            <person name="Hanschen E.R."/>
            <person name="Kwon T."/>
            <person name="Eng W."/>
            <person name="Kruse C.P.S."/>
            <person name="Koehler S.I."/>
            <person name="Kunde Y."/>
            <person name="Gleasner C.D."/>
            <person name="You Mak K.T."/>
            <person name="Polle J."/>
            <person name="Hovde B.T."/>
            <person name="Starkenburg S.R."/>
        </authorList>
    </citation>
    <scope>NUCLEOTIDE SEQUENCE [LARGE SCALE GENOMIC DNA]</scope>
    <source>
        <strain evidence="2 3">DOE0152z</strain>
    </source>
</reference>
<evidence type="ECO:0000313" key="3">
    <source>
        <dbReference type="Proteomes" id="UP001244341"/>
    </source>
</evidence>
<dbReference type="EMBL" id="CP126216">
    <property type="protein sequence ID" value="WIA17939.1"/>
    <property type="molecule type" value="Genomic_DNA"/>
</dbReference>
<feature type="compositionally biased region" description="Low complexity" evidence="1">
    <location>
        <begin position="414"/>
        <end position="437"/>
    </location>
</feature>
<organism evidence="2 3">
    <name type="scientific">Tetradesmus obliquus</name>
    <name type="common">Green alga</name>
    <name type="synonym">Acutodesmus obliquus</name>
    <dbReference type="NCBI Taxonomy" id="3088"/>
    <lineage>
        <taxon>Eukaryota</taxon>
        <taxon>Viridiplantae</taxon>
        <taxon>Chlorophyta</taxon>
        <taxon>core chlorophytes</taxon>
        <taxon>Chlorophyceae</taxon>
        <taxon>CS clade</taxon>
        <taxon>Sphaeropleales</taxon>
        <taxon>Scenedesmaceae</taxon>
        <taxon>Tetradesmus</taxon>
    </lineage>
</organism>
<gene>
    <name evidence="2" type="ORF">OEZ85_009431</name>
</gene>
<feature type="compositionally biased region" description="Low complexity" evidence="1">
    <location>
        <begin position="305"/>
        <end position="321"/>
    </location>
</feature>
<protein>
    <submittedName>
        <fullName evidence="2">Uncharacterized protein</fullName>
    </submittedName>
</protein>
<feature type="region of interest" description="Disordered" evidence="1">
    <location>
        <begin position="414"/>
        <end position="477"/>
    </location>
</feature>